<comment type="caution">
    <text evidence="2">The sequence shown here is derived from an EMBL/GenBank/DDBJ whole genome shotgun (WGS) entry which is preliminary data.</text>
</comment>
<organism evidence="2 3">
    <name type="scientific">Paenibacillus amylolyticus</name>
    <dbReference type="NCBI Taxonomy" id="1451"/>
    <lineage>
        <taxon>Bacteria</taxon>
        <taxon>Bacillati</taxon>
        <taxon>Bacillota</taxon>
        <taxon>Bacilli</taxon>
        <taxon>Bacillales</taxon>
        <taxon>Paenibacillaceae</taxon>
        <taxon>Paenibacillus</taxon>
    </lineage>
</organism>
<accession>A0AAP5LPW5</accession>
<sequence>MKKIGWIILSLLIIAVITLMIIRANSLKLALSWGGYSTSYSTYHQGYNANQLEYKVIEAGEGDNPILIYLERNRFGFWKILYDSGQTPDAKFAHILWMNSGGFKKFAFQDDPTFSTEWNYLAVGTNAVKQIELSPDWLRPGTAFKIQQTGESYSIYLITFTDPEDGEIMDIYQLLLDKGMIK</sequence>
<keyword evidence="1" id="KW-0812">Transmembrane</keyword>
<evidence type="ECO:0000256" key="1">
    <source>
        <dbReference type="SAM" id="Phobius"/>
    </source>
</evidence>
<name>A0AAP5LPW5_PAEAM</name>
<protein>
    <submittedName>
        <fullName evidence="2">Uncharacterized protein</fullName>
    </submittedName>
</protein>
<gene>
    <name evidence="2" type="ORF">J2W91_005233</name>
</gene>
<feature type="transmembrane region" description="Helical" evidence="1">
    <location>
        <begin position="6"/>
        <end position="22"/>
    </location>
</feature>
<dbReference type="Proteomes" id="UP001254832">
    <property type="component" value="Unassembled WGS sequence"/>
</dbReference>
<dbReference type="AlphaFoldDB" id="A0AAP5LPW5"/>
<dbReference type="RefSeq" id="WP_056698833.1">
    <property type="nucleotide sequence ID" value="NZ_JAVDTR010000019.1"/>
</dbReference>
<proteinExistence type="predicted"/>
<dbReference type="EMBL" id="JAVDTR010000019">
    <property type="protein sequence ID" value="MDR6726711.1"/>
    <property type="molecule type" value="Genomic_DNA"/>
</dbReference>
<keyword evidence="1" id="KW-1133">Transmembrane helix</keyword>
<reference evidence="2" key="1">
    <citation type="submission" date="2023-07" db="EMBL/GenBank/DDBJ databases">
        <title>Sorghum-associated microbial communities from plants grown in Nebraska, USA.</title>
        <authorList>
            <person name="Schachtman D."/>
        </authorList>
    </citation>
    <scope>NUCLEOTIDE SEQUENCE</scope>
    <source>
        <strain evidence="2">BE80</strain>
    </source>
</reference>
<evidence type="ECO:0000313" key="3">
    <source>
        <dbReference type="Proteomes" id="UP001254832"/>
    </source>
</evidence>
<evidence type="ECO:0000313" key="2">
    <source>
        <dbReference type="EMBL" id="MDR6726711.1"/>
    </source>
</evidence>
<keyword evidence="1" id="KW-0472">Membrane</keyword>